<reference evidence="2" key="1">
    <citation type="journal article" date="2010" name="Science">
        <title>Signatures of adaptation to obligate biotrophy in the Hyaloperonospora arabidopsidis genome.</title>
        <authorList>
            <person name="Baxter L."/>
            <person name="Tripathy S."/>
            <person name="Ishaque N."/>
            <person name="Boot N."/>
            <person name="Cabral A."/>
            <person name="Kemen E."/>
            <person name="Thines M."/>
            <person name="Ah-Fong A."/>
            <person name="Anderson R."/>
            <person name="Badejoko W."/>
            <person name="Bittner-Eddy P."/>
            <person name="Boore J.L."/>
            <person name="Chibucos M.C."/>
            <person name="Coates M."/>
            <person name="Dehal P."/>
            <person name="Delehaunty K."/>
            <person name="Dong S."/>
            <person name="Downton P."/>
            <person name="Dumas B."/>
            <person name="Fabro G."/>
            <person name="Fronick C."/>
            <person name="Fuerstenberg S.I."/>
            <person name="Fulton L."/>
            <person name="Gaulin E."/>
            <person name="Govers F."/>
            <person name="Hughes L."/>
            <person name="Humphray S."/>
            <person name="Jiang R.H."/>
            <person name="Judelson H."/>
            <person name="Kamoun S."/>
            <person name="Kyung K."/>
            <person name="Meijer H."/>
            <person name="Minx P."/>
            <person name="Morris P."/>
            <person name="Nelson J."/>
            <person name="Phuntumart V."/>
            <person name="Qutob D."/>
            <person name="Rehmany A."/>
            <person name="Rougon-Cardoso A."/>
            <person name="Ryden P."/>
            <person name="Torto-Alalibo T."/>
            <person name="Studholme D."/>
            <person name="Wang Y."/>
            <person name="Win J."/>
            <person name="Wood J."/>
            <person name="Clifton S.W."/>
            <person name="Rogers J."/>
            <person name="Van den Ackerveken G."/>
            <person name="Jones J.D."/>
            <person name="McDowell J.M."/>
            <person name="Beynon J."/>
            <person name="Tyler B.M."/>
        </authorList>
    </citation>
    <scope>NUCLEOTIDE SEQUENCE [LARGE SCALE GENOMIC DNA]</scope>
    <source>
        <strain evidence="2">Emoy2</strain>
    </source>
</reference>
<protein>
    <submittedName>
        <fullName evidence="1">Uncharacterized protein</fullName>
    </submittedName>
</protein>
<proteinExistence type="predicted"/>
<organism evidence="1 2">
    <name type="scientific">Hyaloperonospora arabidopsidis (strain Emoy2)</name>
    <name type="common">Downy mildew agent</name>
    <name type="synonym">Peronospora arabidopsidis</name>
    <dbReference type="NCBI Taxonomy" id="559515"/>
    <lineage>
        <taxon>Eukaryota</taxon>
        <taxon>Sar</taxon>
        <taxon>Stramenopiles</taxon>
        <taxon>Oomycota</taxon>
        <taxon>Peronosporomycetes</taxon>
        <taxon>Peronosporales</taxon>
        <taxon>Peronosporaceae</taxon>
        <taxon>Hyaloperonospora</taxon>
    </lineage>
</organism>
<sequence length="162" mass="17811">MVQEQDPKVTKHCHHIPEKEQQEEVFDRTYAKAIAAAAGTVRTAVLLHEELQTCRMTITTGSVTTVTMMVATALKKTSWILLGYQIDSRKGPAGLVVLTQSLKQLNCPVPFDCVLQVHFRACDAWGLTELGPKGHQMGQDGIDRAETVKVQSARIVEALVSL</sequence>
<reference evidence="1" key="2">
    <citation type="submission" date="2015-06" db="UniProtKB">
        <authorList>
            <consortium name="EnsemblProtists"/>
        </authorList>
    </citation>
    <scope>IDENTIFICATION</scope>
    <source>
        <strain evidence="1">Emoy2</strain>
    </source>
</reference>
<dbReference type="HOGENOM" id="CLU_1638611_0_0_1"/>
<name>M4C2L4_HYAAE</name>
<accession>M4C2L4</accession>
<evidence type="ECO:0000313" key="2">
    <source>
        <dbReference type="Proteomes" id="UP000011713"/>
    </source>
</evidence>
<dbReference type="EMBL" id="JH598132">
    <property type="status" value="NOT_ANNOTATED_CDS"/>
    <property type="molecule type" value="Genomic_DNA"/>
</dbReference>
<dbReference type="EnsemblProtists" id="HpaT813329">
    <property type="protein sequence ID" value="HpaP813329"/>
    <property type="gene ID" value="HpaG813329"/>
</dbReference>
<dbReference type="AlphaFoldDB" id="M4C2L4"/>
<keyword evidence="2" id="KW-1185">Reference proteome</keyword>
<dbReference type="VEuPathDB" id="FungiDB:HpaG813329"/>
<dbReference type="Proteomes" id="UP000011713">
    <property type="component" value="Unassembled WGS sequence"/>
</dbReference>
<evidence type="ECO:0000313" key="1">
    <source>
        <dbReference type="EnsemblProtists" id="HpaP813329"/>
    </source>
</evidence>
<dbReference type="InParanoid" id="M4C2L4"/>